<gene>
    <name evidence="1" type="ORF">AKJ29_10425</name>
</gene>
<reference evidence="1 2" key="1">
    <citation type="submission" date="2015-09" db="EMBL/GenBank/DDBJ databases">
        <title>Draft genome sequence of Aliiroseovarius crassostreae CV919-312TSm, the causative agent of Roseovarius Oyster Disease (formerly Juvenile Oyster Disease).</title>
        <authorList>
            <person name="Kessner L."/>
            <person name="Spinard E."/>
            <person name="Nelson D."/>
        </authorList>
    </citation>
    <scope>NUCLEOTIDE SEQUENCE [LARGE SCALE GENOMIC DNA]</scope>
    <source>
        <strain evidence="1 2">CV919-312</strain>
    </source>
</reference>
<dbReference type="EMBL" id="LKBA01000006">
    <property type="protein sequence ID" value="KPN63115.1"/>
    <property type="molecule type" value="Genomic_DNA"/>
</dbReference>
<comment type="caution">
    <text evidence="1">The sequence shown here is derived from an EMBL/GenBank/DDBJ whole genome shotgun (WGS) entry which is preliminary data.</text>
</comment>
<proteinExistence type="predicted"/>
<evidence type="ECO:0000313" key="1">
    <source>
        <dbReference type="EMBL" id="KPN63115.1"/>
    </source>
</evidence>
<organism evidence="1 2">
    <name type="scientific">Aliiroseovarius crassostreae</name>
    <dbReference type="NCBI Taxonomy" id="154981"/>
    <lineage>
        <taxon>Bacteria</taxon>
        <taxon>Pseudomonadati</taxon>
        <taxon>Pseudomonadota</taxon>
        <taxon>Alphaproteobacteria</taxon>
        <taxon>Rhodobacterales</taxon>
        <taxon>Paracoccaceae</taxon>
        <taxon>Aliiroseovarius</taxon>
    </lineage>
</organism>
<dbReference type="AlphaFoldDB" id="A0A0N8IBH4"/>
<dbReference type="Proteomes" id="UP000050471">
    <property type="component" value="Unassembled WGS sequence"/>
</dbReference>
<evidence type="ECO:0000313" key="2">
    <source>
        <dbReference type="Proteomes" id="UP000050471"/>
    </source>
</evidence>
<name>A0A0N8IBH4_9RHOB</name>
<dbReference type="RefSeq" id="WP_055189146.1">
    <property type="nucleotide sequence ID" value="NZ_LKBA01000006.1"/>
</dbReference>
<dbReference type="STRING" id="154981.AKJ29_10425"/>
<accession>A0A0N8IBH4</accession>
<protein>
    <submittedName>
        <fullName evidence="1">Uncharacterized protein</fullName>
    </submittedName>
</protein>
<keyword evidence="2" id="KW-1185">Reference proteome</keyword>
<sequence length="215" mass="22831">MPQIAVLTGDIVNSSALSSGELDRAIETLQQAAMMISAWPPHDTKTATVFGRRGGDGWQTTLFAPGRSLRAALFLRSSLMSAGAFQTRIVVAVGEGALSDKAMNDPNYGHGPAFTHSGRLLEKLPRNSLMQHADGGPLSAAYLLADHISREWTQAQAATMALALAPTRRTQQDIAEHLGISRQAVAQSLKSAGYTAINAALALIETAPPERHHDA</sequence>
<dbReference type="OrthoDB" id="7210707at2"/>